<evidence type="ECO:0008006" key="4">
    <source>
        <dbReference type="Google" id="ProtNLM"/>
    </source>
</evidence>
<sequence>MGQATEERMTAQIDSTRNELSRDVDALYDRVSPHRIVERRKSALRGRMSSMKESVMGTAHDATGSAQGAAESVQHTARAGVQAVERRTEGSPIGAGLIAFGAGMVISALIPATPKEAELAGRLTEAAKDSPLVDEAKAAGQEMASHLKDSATEAVQEVKASAQESAEHLKDEGRTAAEEVRREAPGT</sequence>
<dbReference type="EMBL" id="CP022295">
    <property type="protein sequence ID" value="QSR25423.1"/>
    <property type="molecule type" value="Genomic_DNA"/>
</dbReference>
<keyword evidence="3" id="KW-1185">Reference proteome</keyword>
<feature type="region of interest" description="Disordered" evidence="1">
    <location>
        <begin position="139"/>
        <end position="187"/>
    </location>
</feature>
<evidence type="ECO:0000256" key="1">
    <source>
        <dbReference type="SAM" id="MobiDB-lite"/>
    </source>
</evidence>
<name>A0ABX7PHU8_9ACTN</name>
<gene>
    <name evidence="2" type="ORF">CFH99_07265</name>
</gene>
<reference evidence="2 3" key="1">
    <citation type="submission" date="2017-06" db="EMBL/GenBank/DDBJ databases">
        <title>Complete Genome Sequence of the Soil Carbazole-Degrading Bacterium Nocardioides aromaticivorans IC177.</title>
        <authorList>
            <person name="Vejarano F."/>
            <person name="Suzuki-Minakuchi C."/>
            <person name="Ohtsubo Y."/>
            <person name="Tsuda M."/>
            <person name="Okada K."/>
            <person name="Nojiri H."/>
        </authorList>
    </citation>
    <scope>NUCLEOTIDE SEQUENCE [LARGE SCALE GENOMIC DNA]</scope>
    <source>
        <strain evidence="2 3">IC177</strain>
    </source>
</reference>
<dbReference type="RefSeq" id="WP_207009583.1">
    <property type="nucleotide sequence ID" value="NZ_CP022295.1"/>
</dbReference>
<protein>
    <recommendedName>
        <fullName evidence="4">DUF3618 domain-containing protein</fullName>
    </recommendedName>
</protein>
<proteinExistence type="predicted"/>
<accession>A0ABX7PHU8</accession>
<evidence type="ECO:0000313" key="3">
    <source>
        <dbReference type="Proteomes" id="UP000662818"/>
    </source>
</evidence>
<dbReference type="InterPro" id="IPR022062">
    <property type="entry name" value="DUF3618"/>
</dbReference>
<dbReference type="Pfam" id="PF12277">
    <property type="entry name" value="DUF3618"/>
    <property type="match status" value="1"/>
</dbReference>
<organism evidence="2 3">
    <name type="scientific">Nocardioides aromaticivorans</name>
    <dbReference type="NCBI Taxonomy" id="200618"/>
    <lineage>
        <taxon>Bacteria</taxon>
        <taxon>Bacillati</taxon>
        <taxon>Actinomycetota</taxon>
        <taxon>Actinomycetes</taxon>
        <taxon>Propionibacteriales</taxon>
        <taxon>Nocardioidaceae</taxon>
        <taxon>Nocardioides</taxon>
    </lineage>
</organism>
<evidence type="ECO:0000313" key="2">
    <source>
        <dbReference type="EMBL" id="QSR25423.1"/>
    </source>
</evidence>
<dbReference type="Proteomes" id="UP000662818">
    <property type="component" value="Chromosome"/>
</dbReference>
<feature type="compositionally biased region" description="Basic and acidic residues" evidence="1">
    <location>
        <begin position="165"/>
        <end position="187"/>
    </location>
</feature>